<organism evidence="1 2">
    <name type="scientific">Tilletiopsis washingtonensis</name>
    <dbReference type="NCBI Taxonomy" id="58919"/>
    <lineage>
        <taxon>Eukaryota</taxon>
        <taxon>Fungi</taxon>
        <taxon>Dikarya</taxon>
        <taxon>Basidiomycota</taxon>
        <taxon>Ustilaginomycotina</taxon>
        <taxon>Exobasidiomycetes</taxon>
        <taxon>Entylomatales</taxon>
        <taxon>Entylomatales incertae sedis</taxon>
        <taxon>Tilletiopsis</taxon>
    </lineage>
</organism>
<dbReference type="GeneID" id="37267043"/>
<keyword evidence="2" id="KW-1185">Reference proteome</keyword>
<dbReference type="EMBL" id="KZ819287">
    <property type="protein sequence ID" value="PWN99599.1"/>
    <property type="molecule type" value="Genomic_DNA"/>
</dbReference>
<dbReference type="Proteomes" id="UP000245946">
    <property type="component" value="Unassembled WGS sequence"/>
</dbReference>
<evidence type="ECO:0000313" key="1">
    <source>
        <dbReference type="EMBL" id="PWN99599.1"/>
    </source>
</evidence>
<dbReference type="RefSeq" id="XP_025599878.1">
    <property type="nucleotide sequence ID" value="XM_025739497.1"/>
</dbReference>
<evidence type="ECO:0000313" key="2">
    <source>
        <dbReference type="Proteomes" id="UP000245946"/>
    </source>
</evidence>
<proteinExistence type="predicted"/>
<gene>
    <name evidence="1" type="ORF">FA09DRAFT_212534</name>
</gene>
<sequence>MRALIPAPESYLELFAAADMFELDSVKKRTIEAIRQRLEADDGFLLRHILSEQVCLYDDIFKLFHACLVSVSSPKEEMQSVRLLTDLMGQRLHRIKEHELYAKFQAQMLQSAESVVARRKERVFEVLFNGAASLSQQLSNPLADRVAYEPCCSNKCSQAYVQSQLSHFRCPSTGKQSKCLSAIAVNTALCKEAPPSWNM</sequence>
<protein>
    <submittedName>
        <fullName evidence="1">Uncharacterized protein</fullName>
    </submittedName>
</protein>
<name>A0A316ZDJ7_9BASI</name>
<dbReference type="AlphaFoldDB" id="A0A316ZDJ7"/>
<reference evidence="1 2" key="1">
    <citation type="journal article" date="2018" name="Mol. Biol. Evol.">
        <title>Broad Genomic Sampling Reveals a Smut Pathogenic Ancestry of the Fungal Clade Ustilaginomycotina.</title>
        <authorList>
            <person name="Kijpornyongpan T."/>
            <person name="Mondo S.J."/>
            <person name="Barry K."/>
            <person name="Sandor L."/>
            <person name="Lee J."/>
            <person name="Lipzen A."/>
            <person name="Pangilinan J."/>
            <person name="LaButti K."/>
            <person name="Hainaut M."/>
            <person name="Henrissat B."/>
            <person name="Grigoriev I.V."/>
            <person name="Spatafora J.W."/>
            <person name="Aime M.C."/>
        </authorList>
    </citation>
    <scope>NUCLEOTIDE SEQUENCE [LARGE SCALE GENOMIC DNA]</scope>
    <source>
        <strain evidence="1 2">MCA 4186</strain>
    </source>
</reference>
<accession>A0A316ZDJ7</accession>